<feature type="coiled-coil region" evidence="1">
    <location>
        <begin position="71"/>
        <end position="98"/>
    </location>
</feature>
<evidence type="ECO:0000313" key="3">
    <source>
        <dbReference type="Proteomes" id="UP000660024"/>
    </source>
</evidence>
<keyword evidence="3" id="KW-1185">Reference proteome</keyword>
<keyword evidence="1" id="KW-0175">Coiled coil</keyword>
<dbReference type="RefSeq" id="WP_200587285.1">
    <property type="nucleotide sequence ID" value="NZ_JAEHFY010000020.1"/>
</dbReference>
<comment type="caution">
    <text evidence="2">The sequence shown here is derived from an EMBL/GenBank/DDBJ whole genome shotgun (WGS) entry which is preliminary data.</text>
</comment>
<reference evidence="2 3" key="1">
    <citation type="submission" date="2020-12" db="EMBL/GenBank/DDBJ databases">
        <title>Bacterial novel species Pedobacter sp. SD-b isolated from soil.</title>
        <authorList>
            <person name="Jung H.-Y."/>
        </authorList>
    </citation>
    <scope>NUCLEOTIDE SEQUENCE [LARGE SCALE GENOMIC DNA]</scope>
    <source>
        <strain evidence="2 3">SD-b</strain>
    </source>
</reference>
<organism evidence="2 3">
    <name type="scientific">Pedobacter segetis</name>
    <dbReference type="NCBI Taxonomy" id="2793069"/>
    <lineage>
        <taxon>Bacteria</taxon>
        <taxon>Pseudomonadati</taxon>
        <taxon>Bacteroidota</taxon>
        <taxon>Sphingobacteriia</taxon>
        <taxon>Sphingobacteriales</taxon>
        <taxon>Sphingobacteriaceae</taxon>
        <taxon>Pedobacter</taxon>
    </lineage>
</organism>
<protein>
    <recommendedName>
        <fullName evidence="4">MerR HTH family regulatory protein</fullName>
    </recommendedName>
</protein>
<proteinExistence type="predicted"/>
<accession>A0ABS1BM64</accession>
<dbReference type="EMBL" id="JAEHFY010000020">
    <property type="protein sequence ID" value="MBK0383987.1"/>
    <property type="molecule type" value="Genomic_DNA"/>
</dbReference>
<evidence type="ECO:0000256" key="1">
    <source>
        <dbReference type="SAM" id="Coils"/>
    </source>
</evidence>
<evidence type="ECO:0000313" key="2">
    <source>
        <dbReference type="EMBL" id="MBK0383987.1"/>
    </source>
</evidence>
<gene>
    <name evidence="2" type="ORF">I5M32_13545</name>
</gene>
<evidence type="ECO:0008006" key="4">
    <source>
        <dbReference type="Google" id="ProtNLM"/>
    </source>
</evidence>
<sequence>MTKENYIPIATLCTHYNVEMSLIKDLDDNGLIPIIQIEKSPCIHQDFISSLEKMLRLHEDLQINVAGIDTIFNLLNRVEAMQLELRSLKNRLKIYEDE</sequence>
<name>A0ABS1BM64_9SPHI</name>
<dbReference type="Proteomes" id="UP000660024">
    <property type="component" value="Unassembled WGS sequence"/>
</dbReference>
<dbReference type="Gene3D" id="1.10.1660.10">
    <property type="match status" value="1"/>
</dbReference>
<dbReference type="Pfam" id="PF13591">
    <property type="entry name" value="MerR_2"/>
    <property type="match status" value="1"/>
</dbReference>